<dbReference type="EMBL" id="LAZR01024297">
    <property type="protein sequence ID" value="KKL75622.1"/>
    <property type="molecule type" value="Genomic_DNA"/>
</dbReference>
<name>A0A0F9HKE4_9ZZZZ</name>
<proteinExistence type="predicted"/>
<reference evidence="1" key="1">
    <citation type="journal article" date="2015" name="Nature">
        <title>Complex archaea that bridge the gap between prokaryotes and eukaryotes.</title>
        <authorList>
            <person name="Spang A."/>
            <person name="Saw J.H."/>
            <person name="Jorgensen S.L."/>
            <person name="Zaremba-Niedzwiedzka K."/>
            <person name="Martijn J."/>
            <person name="Lind A.E."/>
            <person name="van Eijk R."/>
            <person name="Schleper C."/>
            <person name="Guy L."/>
            <person name="Ettema T.J."/>
        </authorList>
    </citation>
    <scope>NUCLEOTIDE SEQUENCE</scope>
</reference>
<gene>
    <name evidence="1" type="ORF">LCGC14_2053000</name>
</gene>
<comment type="caution">
    <text evidence="1">The sequence shown here is derived from an EMBL/GenBank/DDBJ whole genome shotgun (WGS) entry which is preliminary data.</text>
</comment>
<feature type="non-terminal residue" evidence="1">
    <location>
        <position position="1"/>
    </location>
</feature>
<protein>
    <submittedName>
        <fullName evidence="1">Uncharacterized protein</fullName>
    </submittedName>
</protein>
<accession>A0A0F9HKE4</accession>
<sequence>TVNFEFYDNLFSDVVYGTGILVHNLFGKLWTILPAFHERLSGEALLIHENFITEVDDLLLLDAAHDS</sequence>
<dbReference type="AlphaFoldDB" id="A0A0F9HKE4"/>
<organism evidence="1">
    <name type="scientific">marine sediment metagenome</name>
    <dbReference type="NCBI Taxonomy" id="412755"/>
    <lineage>
        <taxon>unclassified sequences</taxon>
        <taxon>metagenomes</taxon>
        <taxon>ecological metagenomes</taxon>
    </lineage>
</organism>
<evidence type="ECO:0000313" key="1">
    <source>
        <dbReference type="EMBL" id="KKL75622.1"/>
    </source>
</evidence>